<name>A0AAU9JZ46_9CILI</name>
<comment type="caution">
    <text evidence="1">The sequence shown here is derived from an EMBL/GenBank/DDBJ whole genome shotgun (WGS) entry which is preliminary data.</text>
</comment>
<dbReference type="Proteomes" id="UP001162131">
    <property type="component" value="Unassembled WGS sequence"/>
</dbReference>
<proteinExistence type="predicted"/>
<protein>
    <submittedName>
        <fullName evidence="1">Uncharacterized protein</fullName>
    </submittedName>
</protein>
<organism evidence="1 2">
    <name type="scientific">Blepharisma stoltei</name>
    <dbReference type="NCBI Taxonomy" id="1481888"/>
    <lineage>
        <taxon>Eukaryota</taxon>
        <taxon>Sar</taxon>
        <taxon>Alveolata</taxon>
        <taxon>Ciliophora</taxon>
        <taxon>Postciliodesmatophora</taxon>
        <taxon>Heterotrichea</taxon>
        <taxon>Heterotrichida</taxon>
        <taxon>Blepharismidae</taxon>
        <taxon>Blepharisma</taxon>
    </lineage>
</organism>
<evidence type="ECO:0000313" key="1">
    <source>
        <dbReference type="EMBL" id="CAG9331004.1"/>
    </source>
</evidence>
<accession>A0AAU9JZ46</accession>
<sequence>MGDRFLTMNDTQILNELCWLVWRFSNSKENNNIRVRKPTKRRTNHRKSLSFTTPLYLMQQQTDSSETLDFPLKTSHKKLFSISLTDIHIQKQPKHIIYTPQQYSCIKSTFISLLEKYQGTTWVKYNEFQSLIHSVLVKQFFLDCFTFDHSFWALLIEPISSKQWIDAELFKSCLENVQESHNWNLFSPRKSSKKKKTLLQTQKYLFFFSFIEKTAGNELNKENLMEALTMANKEAKYQTDLLLDLIFHKLNESQNYHIKFVNFEQYKEFISGKNEFEF</sequence>
<dbReference type="AlphaFoldDB" id="A0AAU9JZ46"/>
<reference evidence="1" key="1">
    <citation type="submission" date="2021-09" db="EMBL/GenBank/DDBJ databases">
        <authorList>
            <consortium name="AG Swart"/>
            <person name="Singh M."/>
            <person name="Singh A."/>
            <person name="Seah K."/>
            <person name="Emmerich C."/>
        </authorList>
    </citation>
    <scope>NUCLEOTIDE SEQUENCE</scope>
    <source>
        <strain evidence="1">ATCC30299</strain>
    </source>
</reference>
<keyword evidence="2" id="KW-1185">Reference proteome</keyword>
<evidence type="ECO:0000313" key="2">
    <source>
        <dbReference type="Proteomes" id="UP001162131"/>
    </source>
</evidence>
<dbReference type="EMBL" id="CAJZBQ010000052">
    <property type="protein sequence ID" value="CAG9331004.1"/>
    <property type="molecule type" value="Genomic_DNA"/>
</dbReference>
<gene>
    <name evidence="1" type="ORF">BSTOLATCC_MIC52410</name>
</gene>